<dbReference type="AlphaFoldDB" id="A0A1J5NZ23"/>
<comment type="caution">
    <text evidence="1">The sequence shown here is derived from an EMBL/GenBank/DDBJ whole genome shotgun (WGS) entry which is preliminary data.</text>
</comment>
<name>A0A1J5NZ23_9ZZZZ</name>
<organism evidence="1">
    <name type="scientific">mine drainage metagenome</name>
    <dbReference type="NCBI Taxonomy" id="410659"/>
    <lineage>
        <taxon>unclassified sequences</taxon>
        <taxon>metagenomes</taxon>
        <taxon>ecological metagenomes</taxon>
    </lineage>
</organism>
<proteinExistence type="predicted"/>
<accession>A0A1J5NZ23</accession>
<dbReference type="EMBL" id="MLJW01008061">
    <property type="protein sequence ID" value="OIQ64505.1"/>
    <property type="molecule type" value="Genomic_DNA"/>
</dbReference>
<gene>
    <name evidence="1" type="ORF">GALL_539440</name>
</gene>
<reference evidence="1" key="1">
    <citation type="submission" date="2016-10" db="EMBL/GenBank/DDBJ databases">
        <title>Sequence of Gallionella enrichment culture.</title>
        <authorList>
            <person name="Poehlein A."/>
            <person name="Muehling M."/>
            <person name="Daniel R."/>
        </authorList>
    </citation>
    <scope>NUCLEOTIDE SEQUENCE</scope>
</reference>
<sequence>MRVGKVREPCIEHERTHSIRDVQVGTDNAWDLRSVWQSDVAGDEAVPEAGGDEFRRLREGGYIGGKGIRVETLGGSKNRYWRGVVIASFECDDPTDAIDLVSGEGLSCSSYVVL</sequence>
<protein>
    <submittedName>
        <fullName evidence="1">Uncharacterized protein</fullName>
    </submittedName>
</protein>
<evidence type="ECO:0000313" key="1">
    <source>
        <dbReference type="EMBL" id="OIQ64505.1"/>
    </source>
</evidence>